<feature type="site" description="Contributes to redox potential value" evidence="7">
    <location>
        <position position="39"/>
    </location>
</feature>
<feature type="domain" description="Thioredoxin" evidence="9">
    <location>
        <begin position="1"/>
        <end position="114"/>
    </location>
</feature>
<dbReference type="GO" id="GO:0005737">
    <property type="term" value="C:cytoplasm"/>
    <property type="evidence" value="ECO:0007669"/>
    <property type="project" value="TreeGrafter"/>
</dbReference>
<dbReference type="EMBL" id="FMWD01000001">
    <property type="protein sequence ID" value="SCZ50264.1"/>
    <property type="molecule type" value="Genomic_DNA"/>
</dbReference>
<dbReference type="PROSITE" id="PS51352">
    <property type="entry name" value="THIOREDOXIN_2"/>
    <property type="match status" value="1"/>
</dbReference>
<dbReference type="CDD" id="cd02947">
    <property type="entry name" value="TRX_family"/>
    <property type="match status" value="1"/>
</dbReference>
<dbReference type="Pfam" id="PF00085">
    <property type="entry name" value="Thioredoxin"/>
    <property type="match status" value="1"/>
</dbReference>
<evidence type="ECO:0000256" key="3">
    <source>
        <dbReference type="ARBA" id="ARBA00022982"/>
    </source>
</evidence>
<name>A0A1G5PL55_9GAMM</name>
<evidence type="ECO:0000256" key="2">
    <source>
        <dbReference type="ARBA" id="ARBA00022448"/>
    </source>
</evidence>
<dbReference type="InterPro" id="IPR017937">
    <property type="entry name" value="Thioredoxin_CS"/>
</dbReference>
<protein>
    <recommendedName>
        <fullName evidence="6">Thioredoxin</fullName>
    </recommendedName>
</protein>
<evidence type="ECO:0000256" key="6">
    <source>
        <dbReference type="PIRNR" id="PIRNR000077"/>
    </source>
</evidence>
<reference evidence="10 11" key="1">
    <citation type="submission" date="2016-10" db="EMBL/GenBank/DDBJ databases">
        <authorList>
            <person name="de Groot N.N."/>
        </authorList>
    </citation>
    <scope>NUCLEOTIDE SEQUENCE [LARGE SCALE GENOMIC DNA]</scope>
    <source>
        <strain evidence="10 11">HLD2</strain>
    </source>
</reference>
<dbReference type="Gene3D" id="3.40.30.10">
    <property type="entry name" value="Glutaredoxin"/>
    <property type="match status" value="1"/>
</dbReference>
<feature type="active site" description="Nucleophile" evidence="7">
    <location>
        <position position="38"/>
    </location>
</feature>
<dbReference type="PIRSF" id="PIRSF000077">
    <property type="entry name" value="Thioredoxin"/>
    <property type="match status" value="1"/>
</dbReference>
<dbReference type="PROSITE" id="PS00194">
    <property type="entry name" value="THIOREDOXIN_1"/>
    <property type="match status" value="1"/>
</dbReference>
<feature type="active site" description="Nucleophile" evidence="7">
    <location>
        <position position="41"/>
    </location>
</feature>
<dbReference type="AlphaFoldDB" id="A0A1G5PL55"/>
<dbReference type="STRING" id="415747.SAMN03097708_00377"/>
<dbReference type="PRINTS" id="PR00421">
    <property type="entry name" value="THIOREDOXIN"/>
</dbReference>
<evidence type="ECO:0000256" key="1">
    <source>
        <dbReference type="ARBA" id="ARBA00008987"/>
    </source>
</evidence>
<keyword evidence="5 8" id="KW-0676">Redox-active center</keyword>
<feature type="site" description="Contributes to redox potential value" evidence="7">
    <location>
        <position position="40"/>
    </location>
</feature>
<gene>
    <name evidence="10" type="ORF">SAMN03097708_00377</name>
</gene>
<feature type="disulfide bond" description="Redox-active" evidence="8">
    <location>
        <begin position="38"/>
        <end position="41"/>
    </location>
</feature>
<evidence type="ECO:0000313" key="10">
    <source>
        <dbReference type="EMBL" id="SCZ50264.1"/>
    </source>
</evidence>
<organism evidence="10 11">
    <name type="scientific">Thiohalomonas denitrificans</name>
    <dbReference type="NCBI Taxonomy" id="415747"/>
    <lineage>
        <taxon>Bacteria</taxon>
        <taxon>Pseudomonadati</taxon>
        <taxon>Pseudomonadota</taxon>
        <taxon>Gammaproteobacteria</taxon>
        <taxon>Thiohalomonadales</taxon>
        <taxon>Thiohalomonadaceae</taxon>
        <taxon>Thiohalomonas</taxon>
    </lineage>
</organism>
<keyword evidence="3" id="KW-0249">Electron transport</keyword>
<dbReference type="GO" id="GO:0015035">
    <property type="term" value="F:protein-disulfide reductase activity"/>
    <property type="evidence" value="ECO:0007669"/>
    <property type="project" value="InterPro"/>
</dbReference>
<dbReference type="InterPro" id="IPR005746">
    <property type="entry name" value="Thioredoxin"/>
</dbReference>
<evidence type="ECO:0000259" key="9">
    <source>
        <dbReference type="PROSITE" id="PS51352"/>
    </source>
</evidence>
<dbReference type="SUPFAM" id="SSF52833">
    <property type="entry name" value="Thioredoxin-like"/>
    <property type="match status" value="1"/>
</dbReference>
<proteinExistence type="inferred from homology"/>
<dbReference type="InterPro" id="IPR013766">
    <property type="entry name" value="Thioredoxin_domain"/>
</dbReference>
<keyword evidence="4 8" id="KW-1015">Disulfide bond</keyword>
<dbReference type="InterPro" id="IPR036249">
    <property type="entry name" value="Thioredoxin-like_sf"/>
</dbReference>
<evidence type="ECO:0000256" key="5">
    <source>
        <dbReference type="ARBA" id="ARBA00023284"/>
    </source>
</evidence>
<evidence type="ECO:0000256" key="4">
    <source>
        <dbReference type="ARBA" id="ARBA00023157"/>
    </source>
</evidence>
<dbReference type="RefSeq" id="WP_092992009.1">
    <property type="nucleotide sequence ID" value="NZ_FMWD01000001.1"/>
</dbReference>
<keyword evidence="2" id="KW-0813">Transport</keyword>
<evidence type="ECO:0000256" key="7">
    <source>
        <dbReference type="PIRSR" id="PIRSR000077-1"/>
    </source>
</evidence>
<dbReference type="OrthoDB" id="9790390at2"/>
<sequence>MSDKSPFIFDADVDNFNETVIEASRETPILVDFTADWCGPCLSLGPILERVIPEYQGAVILAKVDADENMKLCGHYGLRGFPTVLLFRDGEEMERFSGAQSPSFVRDFVDRNID</sequence>
<accession>A0A1G5PL55</accession>
<evidence type="ECO:0000256" key="8">
    <source>
        <dbReference type="PIRSR" id="PIRSR000077-4"/>
    </source>
</evidence>
<dbReference type="PANTHER" id="PTHR45663:SF11">
    <property type="entry name" value="GEO12009P1"/>
    <property type="match status" value="1"/>
</dbReference>
<dbReference type="PANTHER" id="PTHR45663">
    <property type="entry name" value="GEO12009P1"/>
    <property type="match status" value="1"/>
</dbReference>
<feature type="site" description="Deprotonates C-terminal active site Cys" evidence="7">
    <location>
        <position position="32"/>
    </location>
</feature>
<comment type="similarity">
    <text evidence="1 6">Belongs to the thioredoxin family.</text>
</comment>
<dbReference type="Proteomes" id="UP000199648">
    <property type="component" value="Unassembled WGS sequence"/>
</dbReference>
<keyword evidence="11" id="KW-1185">Reference proteome</keyword>
<evidence type="ECO:0000313" key="11">
    <source>
        <dbReference type="Proteomes" id="UP000199648"/>
    </source>
</evidence>